<proteinExistence type="inferred from homology"/>
<dbReference type="Pfam" id="PF00656">
    <property type="entry name" value="Peptidase_C14"/>
    <property type="match status" value="1"/>
</dbReference>
<dbReference type="GO" id="GO:0004197">
    <property type="term" value="F:cysteine-type endopeptidase activity"/>
    <property type="evidence" value="ECO:0007669"/>
    <property type="project" value="InterPro"/>
</dbReference>
<evidence type="ECO:0000256" key="1">
    <source>
        <dbReference type="ARBA" id="ARBA00009005"/>
    </source>
</evidence>
<sequence length="411" mass="43142">GGIVQSRGGESSLSSAIGSICQAVPRPSPGASSAEGRGPVFVRRLAPDEVQVSPRLRAVIVPLGPAEAHGRRALGLDPLPALLEANSGHGFSSSVGTSCPLTCSFDGNNMQELLKKCDNVAEVRLLYDNEATSANAEAAIRELGSMCGPEDYFMFYYSGHGSSVPDKDGDEEDGKDEALCFVGPGGKLASQYFMIDDDFARIVTDSFQPGTNILILTDCCHSGTIGDFEKPCWDGFPAISLSGCMDAQTSGDMGKGGIFTHSMLLAIDKLDNHGRVEYSVGDLYKATVKEDDAVFRSQQIITINASRGGHPDEMRWPLLPSDYVAPLNGAISTITGGGGGGEGGGFDLSDGSVVQQIIQGLLANPAILQQFNISPAIVSAMANGVKNLMASRASRQFGIKEEDAQKLLDGA</sequence>
<dbReference type="PANTHER" id="PTHR48104:SF30">
    <property type="entry name" value="METACASPASE-1"/>
    <property type="match status" value="1"/>
</dbReference>
<dbReference type="Proteomes" id="UP000626109">
    <property type="component" value="Unassembled WGS sequence"/>
</dbReference>
<evidence type="ECO:0000313" key="3">
    <source>
        <dbReference type="EMBL" id="CAE8699619.1"/>
    </source>
</evidence>
<name>A0A813KI32_POLGL</name>
<feature type="non-terminal residue" evidence="3">
    <location>
        <position position="411"/>
    </location>
</feature>
<feature type="domain" description="Peptidase C14 caspase" evidence="2">
    <location>
        <begin position="103"/>
        <end position="272"/>
    </location>
</feature>
<comment type="caution">
    <text evidence="3">The sequence shown here is derived from an EMBL/GenBank/DDBJ whole genome shotgun (WGS) entry which is preliminary data.</text>
</comment>
<accession>A0A813KI32</accession>
<dbReference type="AlphaFoldDB" id="A0A813KI32"/>
<dbReference type="GO" id="GO:0006508">
    <property type="term" value="P:proteolysis"/>
    <property type="evidence" value="ECO:0007669"/>
    <property type="project" value="InterPro"/>
</dbReference>
<dbReference type="EMBL" id="CAJNNW010029248">
    <property type="protein sequence ID" value="CAE8699619.1"/>
    <property type="molecule type" value="Genomic_DNA"/>
</dbReference>
<dbReference type="PANTHER" id="PTHR48104">
    <property type="entry name" value="METACASPASE-4"/>
    <property type="match status" value="1"/>
</dbReference>
<dbReference type="Gene3D" id="3.40.50.1460">
    <property type="match status" value="1"/>
</dbReference>
<comment type="similarity">
    <text evidence="1">Belongs to the peptidase C14B family.</text>
</comment>
<dbReference type="InterPro" id="IPR050452">
    <property type="entry name" value="Metacaspase"/>
</dbReference>
<reference evidence="3" key="1">
    <citation type="submission" date="2021-02" db="EMBL/GenBank/DDBJ databases">
        <authorList>
            <person name="Dougan E. K."/>
            <person name="Rhodes N."/>
            <person name="Thang M."/>
            <person name="Chan C."/>
        </authorList>
    </citation>
    <scope>NUCLEOTIDE SEQUENCE</scope>
</reference>
<organism evidence="3 4">
    <name type="scientific">Polarella glacialis</name>
    <name type="common">Dinoflagellate</name>
    <dbReference type="NCBI Taxonomy" id="89957"/>
    <lineage>
        <taxon>Eukaryota</taxon>
        <taxon>Sar</taxon>
        <taxon>Alveolata</taxon>
        <taxon>Dinophyceae</taxon>
        <taxon>Suessiales</taxon>
        <taxon>Suessiaceae</taxon>
        <taxon>Polarella</taxon>
    </lineage>
</organism>
<dbReference type="InterPro" id="IPR011600">
    <property type="entry name" value="Pept_C14_caspase"/>
</dbReference>
<protein>
    <recommendedName>
        <fullName evidence="2">Peptidase C14 caspase domain-containing protein</fullName>
    </recommendedName>
</protein>
<dbReference type="GO" id="GO:0005737">
    <property type="term" value="C:cytoplasm"/>
    <property type="evidence" value="ECO:0007669"/>
    <property type="project" value="TreeGrafter"/>
</dbReference>
<feature type="non-terminal residue" evidence="3">
    <location>
        <position position="1"/>
    </location>
</feature>
<evidence type="ECO:0000259" key="2">
    <source>
        <dbReference type="Pfam" id="PF00656"/>
    </source>
</evidence>
<gene>
    <name evidence="3" type="ORF">PGLA2088_LOCUS31240</name>
</gene>
<evidence type="ECO:0000313" key="4">
    <source>
        <dbReference type="Proteomes" id="UP000626109"/>
    </source>
</evidence>